<protein>
    <submittedName>
        <fullName evidence="1">Atp-binding cassette sub-family c</fullName>
    </submittedName>
</protein>
<evidence type="ECO:0000313" key="1">
    <source>
        <dbReference type="EMBL" id="KAI4464934.1"/>
    </source>
</evidence>
<keyword evidence="1" id="KW-0547">Nucleotide-binding</keyword>
<dbReference type="EMBL" id="CM043017">
    <property type="protein sequence ID" value="KAI4464934.1"/>
    <property type="molecule type" value="Genomic_DNA"/>
</dbReference>
<proteinExistence type="predicted"/>
<keyword evidence="2" id="KW-1185">Reference proteome</keyword>
<organism evidence="1 2">
    <name type="scientific">Holotrichia oblita</name>
    <name type="common">Chafer beetle</name>
    <dbReference type="NCBI Taxonomy" id="644536"/>
    <lineage>
        <taxon>Eukaryota</taxon>
        <taxon>Metazoa</taxon>
        <taxon>Ecdysozoa</taxon>
        <taxon>Arthropoda</taxon>
        <taxon>Hexapoda</taxon>
        <taxon>Insecta</taxon>
        <taxon>Pterygota</taxon>
        <taxon>Neoptera</taxon>
        <taxon>Endopterygota</taxon>
        <taxon>Coleoptera</taxon>
        <taxon>Polyphaga</taxon>
        <taxon>Scarabaeiformia</taxon>
        <taxon>Scarabaeidae</taxon>
        <taxon>Melolonthinae</taxon>
        <taxon>Holotrichia</taxon>
    </lineage>
</organism>
<evidence type="ECO:0000313" key="2">
    <source>
        <dbReference type="Proteomes" id="UP001056778"/>
    </source>
</evidence>
<comment type="caution">
    <text evidence="1">The sequence shown here is derived from an EMBL/GenBank/DDBJ whole genome shotgun (WGS) entry which is preliminary data.</text>
</comment>
<reference evidence="1" key="1">
    <citation type="submission" date="2022-04" db="EMBL/GenBank/DDBJ databases">
        <title>Chromosome-scale genome assembly of Holotrichia oblita Faldermann.</title>
        <authorList>
            <person name="Rongchong L."/>
        </authorList>
    </citation>
    <scope>NUCLEOTIDE SEQUENCE</scope>
    <source>
        <strain evidence="1">81SQS9</strain>
    </source>
</reference>
<name>A0ACB9TDS2_HOLOL</name>
<dbReference type="Proteomes" id="UP001056778">
    <property type="component" value="Chromosome 3"/>
</dbReference>
<accession>A0ACB9TDS2</accession>
<sequence>MITKKFYMYMYCFRWFMPTFIKGFRKTLDEEDLFETLHEQRSSYLGDLLEEAWEVEKCKPHPSLWKALWKVFGLNFITLGLLATCVELIFKYNSAKFIFCKTSTIFLREEGNMNNNDAIIYGVILVICPFAVSMGTHLYMMGLQHLGMKVRVACCTVIYRKSLKISKTVFGETTIGQLVNLLSNDVNRFDFAAVFMHSLWLSPLQTCIIILILCIEVGWTGIVGIIILALVIPIQIYLGKKSSILRLETAIKTDDRVRVMSEIISGIQVIKMYTWELPFVKVINSIRKAEIAKLRYTSLIKAIILSFINFIPKVGLFSGVIAYTLTGNTIDPQYVFTITAFYNVLKLSMNIYFPQGITQAAEANVSVKRLEKFLSHKEVFTIKPSKDKYKPINGVLSNDVLNYKFSVEIINGCAKWIDTATDYTLENITAKFENAVLVAVIGPVGSGKSSLLNIILKELPLYNGKIKVTGKTSYAAQEPWLFVGTVRDNILFGQPWNEGRYKKVIQVCALQKDFTLLSNGDLSIVGEKGTTLSGGQRARINLARAVYREADIYLLDDPLSAVDTHVAKQIFDDCIYTFLKDKCTILVTNQLQFLKFVDHICLLQNGSMAAQGTYKDLQSTGLDFVKILDDAHDVELVHKDQNINEYSSEENNEEAEEVRESRSKGSVGLSVYKSYFKAGGNALIYTFLALALFILQGSTSAGDYFIGYWAKIEFLRSSNETNLENVISKDEAMVIYTILIIILILASFTCSISCFLFCVRCSKNLHNDIFARIVTAPMRFFHLNPSGRILNRFSKDMGIVDDYLPSVFIDAVEIGLVVLGIVIVVGIVNPYLLIIGAIVFVIFYLLRIVYLATSVDIKRLEGVIVNANKKSINRGRKAKTENIIDNNFVIARSPVFTHMNLSLQGLATIRAFGEQEALKNTFDNLQDVHSSAWFMFLASSHTFGFLLDTICVIYICVVTFNFVLCENTGSVGSDVGLAITQALAMTEILQWGMRQWCEVENQMTSVERIVEYTQIDNETDHQTRLCIPDKTWPAAGAIEFKNVNMRYDKNLPYVLNDLNFVINPEEKIGIVGRTGAGKSSIISALFQLVSTEGEILIDNQNIDTVLFQNLRSKISIIPQEPVLFSDTLRKNLDPFNNYDDPVLWNALEEVELKSVVSDLPDGLLTKMSEGGSNFSVGQRQLVCLARAIIRKNKILVMDEATANVDPKTDSLIQTTIRKKFNTCTVLTIAHRLHTIIDSDKVLVMDAGTVKEFDRPYLLLENKGIFYEMVQQTGMAMADNLYQIAKSFCTNDYK</sequence>
<gene>
    <name evidence="1" type="ORF">MML48_3g00018383</name>
</gene>
<keyword evidence="1" id="KW-0067">ATP-binding</keyword>